<dbReference type="EMBL" id="LC093964">
    <property type="protein sequence ID" value="BAU71131.1"/>
    <property type="molecule type" value="mRNA"/>
</dbReference>
<protein>
    <submittedName>
        <fullName evidence="9">High affinity inorganic phosphate transporter</fullName>
    </submittedName>
</protein>
<feature type="transmembrane region" description="Helical" evidence="7">
    <location>
        <begin position="176"/>
        <end position="204"/>
    </location>
</feature>
<dbReference type="AlphaFoldDB" id="A0A146HU15"/>
<feature type="transmembrane region" description="Helical" evidence="7">
    <location>
        <begin position="216"/>
        <end position="235"/>
    </location>
</feature>
<dbReference type="InterPro" id="IPR020846">
    <property type="entry name" value="MFS_dom"/>
</dbReference>
<feature type="transmembrane region" description="Helical" evidence="7">
    <location>
        <begin position="112"/>
        <end position="129"/>
    </location>
</feature>
<keyword evidence="2 7" id="KW-0812">Transmembrane</keyword>
<evidence type="ECO:0000259" key="8">
    <source>
        <dbReference type="PROSITE" id="PS50850"/>
    </source>
</evidence>
<dbReference type="Pfam" id="PF00083">
    <property type="entry name" value="Sugar_tr"/>
    <property type="match status" value="1"/>
</dbReference>
<dbReference type="PANTHER" id="PTHR24064">
    <property type="entry name" value="SOLUTE CARRIER FAMILY 22 MEMBER"/>
    <property type="match status" value="1"/>
</dbReference>
<feature type="transmembrane region" description="Helical" evidence="7">
    <location>
        <begin position="135"/>
        <end position="155"/>
    </location>
</feature>
<evidence type="ECO:0000256" key="1">
    <source>
        <dbReference type="ARBA" id="ARBA00004141"/>
    </source>
</evidence>
<accession>A0A146HU15</accession>
<evidence type="ECO:0000256" key="4">
    <source>
        <dbReference type="ARBA" id="ARBA00023136"/>
    </source>
</evidence>
<dbReference type="GO" id="GO:0022857">
    <property type="term" value="F:transmembrane transporter activity"/>
    <property type="evidence" value="ECO:0007669"/>
    <property type="project" value="InterPro"/>
</dbReference>
<proteinExistence type="evidence at transcript level"/>
<name>A0A146HU15_PARKE</name>
<feature type="transmembrane region" description="Helical" evidence="7">
    <location>
        <begin position="52"/>
        <end position="71"/>
    </location>
</feature>
<feature type="transmembrane region" description="Helical" evidence="7">
    <location>
        <begin position="83"/>
        <end position="103"/>
    </location>
</feature>
<keyword evidence="3 7" id="KW-1133">Transmembrane helix</keyword>
<dbReference type="Gene3D" id="1.20.1250.20">
    <property type="entry name" value="MFS general substrate transporter like domains"/>
    <property type="match status" value="2"/>
</dbReference>
<dbReference type="SUPFAM" id="SSF103473">
    <property type="entry name" value="MFS general substrate transporter"/>
    <property type="match status" value="1"/>
</dbReference>
<feature type="transmembrane region" description="Helical" evidence="7">
    <location>
        <begin position="301"/>
        <end position="320"/>
    </location>
</feature>
<feature type="transmembrane region" description="Helical" evidence="7">
    <location>
        <begin position="409"/>
        <end position="428"/>
    </location>
</feature>
<keyword evidence="5" id="KW-0175">Coiled coil</keyword>
<feature type="region of interest" description="Disordered" evidence="6">
    <location>
        <begin position="517"/>
        <end position="541"/>
    </location>
</feature>
<sequence length="541" mass="59534">MNDKKLSGSLNDSDHSGENKEAQLLGKLDHAKFSWYHVKAIVISGAGFYTDAYDLFIISLVTPMIGVLYYPQNNGILPRNDDLWIKGTALAGTFCGQILFGILGDFLGRKKVYLYTLLLMIFCTVAQALSASTIMGVGVVAVMSFWRFCLGIGIGGDYPLSATITSEYANSKYRGAMLASVFSMQGFGILSAAGTACAVLAIFQDGIKENVDYLDYVWRLCIGLGAVPAAATIYLRARLPETPRYTAQARPVTKRIDIAERNYEAIQTSKKNFKEEVEEEDADRITWKSFKSYIGANKRNAWVLFGTCSTWFFLDIAYYAQNLFLPNMLSDLGWAPKMNINNPVSVYERMFSLAKGQALISLMGTFPGYFFTIAFVEKMGRVTIQYMGFIMMTITLAVMAGTYNTLRANAHWAFIFLYALTFFFANFGPNSTTFIIPAEVYPTKYRSTCHGLSAASGKAGAIVGAFGFGELAYRHGARNTLIGLCCCMFVGTICTIFVPETKGKTLEQVWAERDGLDGSIPASSSSHDSLGNSKKNAEEQA</sequence>
<comment type="subcellular location">
    <subcellularLocation>
        <location evidence="1">Membrane</location>
        <topology evidence="1">Multi-pass membrane protein</topology>
    </subcellularLocation>
</comment>
<feature type="transmembrane region" description="Helical" evidence="7">
    <location>
        <begin position="358"/>
        <end position="376"/>
    </location>
</feature>
<evidence type="ECO:0000256" key="2">
    <source>
        <dbReference type="ARBA" id="ARBA00022692"/>
    </source>
</evidence>
<dbReference type="GO" id="GO:0016020">
    <property type="term" value="C:membrane"/>
    <property type="evidence" value="ECO:0007669"/>
    <property type="project" value="UniProtKB-SubCell"/>
</dbReference>
<feature type="transmembrane region" description="Helical" evidence="7">
    <location>
        <begin position="449"/>
        <end position="468"/>
    </location>
</feature>
<dbReference type="PROSITE" id="PS50850">
    <property type="entry name" value="MFS"/>
    <property type="match status" value="1"/>
</dbReference>
<evidence type="ECO:0000256" key="7">
    <source>
        <dbReference type="SAM" id="Phobius"/>
    </source>
</evidence>
<evidence type="ECO:0000313" key="9">
    <source>
        <dbReference type="EMBL" id="BAU71131.1"/>
    </source>
</evidence>
<dbReference type="CDD" id="cd17364">
    <property type="entry name" value="MFS_PhT"/>
    <property type="match status" value="1"/>
</dbReference>
<dbReference type="InterPro" id="IPR005828">
    <property type="entry name" value="MFS_sugar_transport-like"/>
</dbReference>
<keyword evidence="4 7" id="KW-0472">Membrane</keyword>
<reference evidence="9" key="1">
    <citation type="submission" date="2015-10" db="EMBL/GenBank/DDBJ databases">
        <title>Towards Deciphering the Relationship between Polyphosphate Accumulation Dynamics and Electron-dense Bodies Ultrastructure in the Green Alga Parachlorella kessleri.</title>
        <authorList>
            <person name="Ota S."/>
            <person name="Yoshihara M."/>
            <person name="Yamazaki T."/>
            <person name="Takeshita T."/>
            <person name="Hiram A."/>
            <person name="Konomi M."/>
            <person name="Oshima K."/>
            <person name="Hattori M."/>
            <person name="Bisova K."/>
            <person name="Zachleder V."/>
            <person name="Kawano S."/>
        </authorList>
    </citation>
    <scope>NUCLEOTIDE SEQUENCE</scope>
    <source>
        <strain evidence="9">NIES-2152</strain>
    </source>
</reference>
<feature type="transmembrane region" description="Helical" evidence="7">
    <location>
        <begin position="480"/>
        <end position="498"/>
    </location>
</feature>
<organism evidence="9">
    <name type="scientific">Parachlorella kessleri</name>
    <name type="common">Green alga</name>
    <name type="synonym">Chlorella kessleri</name>
    <dbReference type="NCBI Taxonomy" id="3074"/>
    <lineage>
        <taxon>Eukaryota</taxon>
        <taxon>Viridiplantae</taxon>
        <taxon>Chlorophyta</taxon>
        <taxon>core chlorophytes</taxon>
        <taxon>Trebouxiophyceae</taxon>
        <taxon>Chlorellales</taxon>
        <taxon>Chlorellaceae</taxon>
        <taxon>Parachlorella</taxon>
    </lineage>
</organism>
<evidence type="ECO:0000256" key="6">
    <source>
        <dbReference type="SAM" id="MobiDB-lite"/>
    </source>
</evidence>
<feature type="coiled-coil region" evidence="5">
    <location>
        <begin position="256"/>
        <end position="283"/>
    </location>
</feature>
<feature type="transmembrane region" description="Helical" evidence="7">
    <location>
        <begin position="383"/>
        <end position="403"/>
    </location>
</feature>
<feature type="domain" description="Major facilitator superfamily (MFS) profile" evidence="8">
    <location>
        <begin position="40"/>
        <end position="503"/>
    </location>
</feature>
<evidence type="ECO:0000256" key="3">
    <source>
        <dbReference type="ARBA" id="ARBA00022989"/>
    </source>
</evidence>
<evidence type="ECO:0000256" key="5">
    <source>
        <dbReference type="SAM" id="Coils"/>
    </source>
</evidence>
<feature type="compositionally biased region" description="Polar residues" evidence="6">
    <location>
        <begin position="521"/>
        <end position="534"/>
    </location>
</feature>
<dbReference type="InterPro" id="IPR036259">
    <property type="entry name" value="MFS_trans_sf"/>
</dbReference>